<dbReference type="InterPro" id="IPR050330">
    <property type="entry name" value="Bact_OuterMem_StrucFunc"/>
</dbReference>
<dbReference type="NCBIfam" id="NF006508">
    <property type="entry name" value="PRK08944.1"/>
    <property type="match status" value="1"/>
</dbReference>
<name>A0A5C8ZBL5_9GAMM</name>
<evidence type="ECO:0000256" key="9">
    <source>
        <dbReference type="SAM" id="Phobius"/>
    </source>
</evidence>
<dbReference type="OrthoDB" id="9815217at2"/>
<comment type="caution">
    <text evidence="11">The sequence shown here is derived from an EMBL/GenBank/DDBJ whole genome shotgun (WGS) entry which is preliminary data.</text>
</comment>
<evidence type="ECO:0000256" key="1">
    <source>
        <dbReference type="ARBA" id="ARBA00004162"/>
    </source>
</evidence>
<evidence type="ECO:0000256" key="6">
    <source>
        <dbReference type="ARBA" id="ARBA00023136"/>
    </source>
</evidence>
<dbReference type="PANTHER" id="PTHR30329:SF21">
    <property type="entry name" value="LIPOPROTEIN YIAD-RELATED"/>
    <property type="match status" value="1"/>
</dbReference>
<evidence type="ECO:0000256" key="3">
    <source>
        <dbReference type="ARBA" id="ARBA00022475"/>
    </source>
</evidence>
<sequence length="320" mass="35748">MDEEEDDNCPECVPGLPAWMGTFSDLMALLMCFFILLLSFSEMDALKFKRLAGSLRQAFGVQAELELQQVPKGTSIIAKEFSPAKPEPTPLNVIRQDTMPQVKDTLEVMCQDTFTMQETQQGDTGQLTRQIIVPDETQQEQLDEQAQRIGEALSEPIADGLLQVETLDDTIIIRIKEQSFGAGSDYVADEFLPILDIIRDLLVTTPGDIYVEGHTDSLPISTARFRNNWMLSSARALAVAEYLFIAPEMDENRFTVVGHGSSQPMADNTTAAGRLENRRVEIVIKKPNPNFPSYEVEPEPEELVDPGDTSLFELDPEEIF</sequence>
<dbReference type="Gene3D" id="3.30.1330.60">
    <property type="entry name" value="OmpA-like domain"/>
    <property type="match status" value="1"/>
</dbReference>
<dbReference type="GO" id="GO:0005886">
    <property type="term" value="C:plasma membrane"/>
    <property type="evidence" value="ECO:0007669"/>
    <property type="project" value="UniProtKB-SubCell"/>
</dbReference>
<protein>
    <submittedName>
        <fullName evidence="11">OmpA family protein</fullName>
    </submittedName>
</protein>
<dbReference type="Pfam" id="PF13677">
    <property type="entry name" value="MotB_plug"/>
    <property type="match status" value="1"/>
</dbReference>
<feature type="domain" description="OmpA-like" evidence="10">
    <location>
        <begin position="167"/>
        <end position="288"/>
    </location>
</feature>
<accession>A0A5C8ZBL5</accession>
<dbReference type="Pfam" id="PF00691">
    <property type="entry name" value="OmpA"/>
    <property type="match status" value="1"/>
</dbReference>
<organism evidence="11 12">
    <name type="scientific">Reinekea thalattae</name>
    <dbReference type="NCBI Taxonomy" id="2593301"/>
    <lineage>
        <taxon>Bacteria</taxon>
        <taxon>Pseudomonadati</taxon>
        <taxon>Pseudomonadota</taxon>
        <taxon>Gammaproteobacteria</taxon>
        <taxon>Oceanospirillales</taxon>
        <taxon>Saccharospirillaceae</taxon>
        <taxon>Reinekea</taxon>
    </lineage>
</organism>
<comment type="similarity">
    <text evidence="2">Belongs to the MotB family.</text>
</comment>
<feature type="region of interest" description="Disordered" evidence="8">
    <location>
        <begin position="290"/>
        <end position="320"/>
    </location>
</feature>
<feature type="transmembrane region" description="Helical" evidence="9">
    <location>
        <begin position="20"/>
        <end position="40"/>
    </location>
</feature>
<dbReference type="SUPFAM" id="SSF103088">
    <property type="entry name" value="OmpA-like"/>
    <property type="match status" value="1"/>
</dbReference>
<dbReference type="PANTHER" id="PTHR30329">
    <property type="entry name" value="STATOR ELEMENT OF FLAGELLAR MOTOR COMPLEX"/>
    <property type="match status" value="1"/>
</dbReference>
<evidence type="ECO:0000313" key="12">
    <source>
        <dbReference type="Proteomes" id="UP000321764"/>
    </source>
</evidence>
<evidence type="ECO:0000259" key="10">
    <source>
        <dbReference type="PROSITE" id="PS51123"/>
    </source>
</evidence>
<dbReference type="RefSeq" id="WP_147713684.1">
    <property type="nucleotide sequence ID" value="NZ_VKAD01000001.1"/>
</dbReference>
<reference evidence="11 12" key="1">
    <citation type="submission" date="2019-07" db="EMBL/GenBank/DDBJ databases">
        <title>Reinekea sp. strain SSH23 genome sequencing and assembly.</title>
        <authorList>
            <person name="Kim I."/>
        </authorList>
    </citation>
    <scope>NUCLEOTIDE SEQUENCE [LARGE SCALE GENOMIC DNA]</scope>
    <source>
        <strain evidence="11 12">SSH23</strain>
    </source>
</reference>
<gene>
    <name evidence="11" type="ORF">FME95_07055</name>
</gene>
<evidence type="ECO:0000256" key="2">
    <source>
        <dbReference type="ARBA" id="ARBA00008914"/>
    </source>
</evidence>
<dbReference type="EMBL" id="VKAD01000001">
    <property type="protein sequence ID" value="TXR54286.1"/>
    <property type="molecule type" value="Genomic_DNA"/>
</dbReference>
<evidence type="ECO:0000256" key="4">
    <source>
        <dbReference type="ARBA" id="ARBA00022692"/>
    </source>
</evidence>
<proteinExistence type="inferred from homology"/>
<evidence type="ECO:0000256" key="8">
    <source>
        <dbReference type="SAM" id="MobiDB-lite"/>
    </source>
</evidence>
<dbReference type="PROSITE" id="PS51123">
    <property type="entry name" value="OMPA_2"/>
    <property type="match status" value="1"/>
</dbReference>
<dbReference type="AlphaFoldDB" id="A0A5C8ZBL5"/>
<keyword evidence="3" id="KW-1003">Cell membrane</keyword>
<evidence type="ECO:0000256" key="7">
    <source>
        <dbReference type="PROSITE-ProRule" id="PRU00473"/>
    </source>
</evidence>
<keyword evidence="12" id="KW-1185">Reference proteome</keyword>
<dbReference type="Proteomes" id="UP000321764">
    <property type="component" value="Unassembled WGS sequence"/>
</dbReference>
<comment type="subcellular location">
    <subcellularLocation>
        <location evidence="1">Cell membrane</location>
        <topology evidence="1">Single-pass membrane protein</topology>
    </subcellularLocation>
</comment>
<evidence type="ECO:0000313" key="11">
    <source>
        <dbReference type="EMBL" id="TXR54286.1"/>
    </source>
</evidence>
<keyword evidence="6 7" id="KW-0472">Membrane</keyword>
<keyword evidence="4 9" id="KW-0812">Transmembrane</keyword>
<dbReference type="InterPro" id="IPR036737">
    <property type="entry name" value="OmpA-like_sf"/>
</dbReference>
<dbReference type="InterPro" id="IPR006665">
    <property type="entry name" value="OmpA-like"/>
</dbReference>
<evidence type="ECO:0000256" key="5">
    <source>
        <dbReference type="ARBA" id="ARBA00022989"/>
    </source>
</evidence>
<dbReference type="CDD" id="cd07185">
    <property type="entry name" value="OmpA_C-like"/>
    <property type="match status" value="1"/>
</dbReference>
<dbReference type="InterPro" id="IPR025713">
    <property type="entry name" value="MotB-like_N_dom"/>
</dbReference>
<feature type="compositionally biased region" description="Acidic residues" evidence="8">
    <location>
        <begin position="296"/>
        <end position="305"/>
    </location>
</feature>
<keyword evidence="5 9" id="KW-1133">Transmembrane helix</keyword>